<evidence type="ECO:0000256" key="2">
    <source>
        <dbReference type="ARBA" id="ARBA00022448"/>
    </source>
</evidence>
<accession>A0AB39Q6F0</accession>
<dbReference type="GO" id="GO:0005886">
    <property type="term" value="C:plasma membrane"/>
    <property type="evidence" value="ECO:0007669"/>
    <property type="project" value="UniProtKB-SubCell"/>
</dbReference>
<feature type="transmembrane region" description="Helical" evidence="7">
    <location>
        <begin position="308"/>
        <end position="330"/>
    </location>
</feature>
<feature type="transmembrane region" description="Helical" evidence="7">
    <location>
        <begin position="342"/>
        <end position="363"/>
    </location>
</feature>
<dbReference type="AlphaFoldDB" id="A0AB39Q6F0"/>
<feature type="transmembrane region" description="Helical" evidence="7">
    <location>
        <begin position="103"/>
        <end position="126"/>
    </location>
</feature>
<evidence type="ECO:0000256" key="4">
    <source>
        <dbReference type="ARBA" id="ARBA00022692"/>
    </source>
</evidence>
<protein>
    <submittedName>
        <fullName evidence="9">MFS transporter</fullName>
    </submittedName>
</protein>
<dbReference type="Pfam" id="PF07690">
    <property type="entry name" value="MFS_1"/>
    <property type="match status" value="1"/>
</dbReference>
<evidence type="ECO:0000256" key="6">
    <source>
        <dbReference type="ARBA" id="ARBA00023136"/>
    </source>
</evidence>
<dbReference type="InterPro" id="IPR011701">
    <property type="entry name" value="MFS"/>
</dbReference>
<dbReference type="RefSeq" id="WP_369173180.1">
    <property type="nucleotide sequence ID" value="NZ_CP163439.1"/>
</dbReference>
<feature type="transmembrane region" description="Helical" evidence="7">
    <location>
        <begin position="426"/>
        <end position="446"/>
    </location>
</feature>
<dbReference type="Gene3D" id="1.20.1250.20">
    <property type="entry name" value="MFS general substrate transporter like domains"/>
    <property type="match status" value="1"/>
</dbReference>
<dbReference type="GO" id="GO:0022857">
    <property type="term" value="F:transmembrane transporter activity"/>
    <property type="evidence" value="ECO:0007669"/>
    <property type="project" value="InterPro"/>
</dbReference>
<keyword evidence="2" id="KW-0813">Transport</keyword>
<feature type="transmembrane region" description="Helical" evidence="7">
    <location>
        <begin position="80"/>
        <end position="97"/>
    </location>
</feature>
<comment type="subcellular location">
    <subcellularLocation>
        <location evidence="1">Cell membrane</location>
        <topology evidence="1">Multi-pass membrane protein</topology>
    </subcellularLocation>
</comment>
<keyword evidence="6 7" id="KW-0472">Membrane</keyword>
<dbReference type="InterPro" id="IPR020846">
    <property type="entry name" value="MFS_dom"/>
</dbReference>
<dbReference type="SUPFAM" id="SSF103473">
    <property type="entry name" value="MFS general substrate transporter"/>
    <property type="match status" value="1"/>
</dbReference>
<name>A0AB39Q6F0_9ACTN</name>
<evidence type="ECO:0000256" key="5">
    <source>
        <dbReference type="ARBA" id="ARBA00022989"/>
    </source>
</evidence>
<keyword evidence="3" id="KW-1003">Cell membrane</keyword>
<feature type="domain" description="Major facilitator superfamily (MFS) profile" evidence="8">
    <location>
        <begin position="13"/>
        <end position="400"/>
    </location>
</feature>
<evidence type="ECO:0000256" key="7">
    <source>
        <dbReference type="SAM" id="Phobius"/>
    </source>
</evidence>
<dbReference type="PANTHER" id="PTHR23517:SF2">
    <property type="entry name" value="MULTIDRUG RESISTANCE PROTEIN MDTH"/>
    <property type="match status" value="1"/>
</dbReference>
<proteinExistence type="predicted"/>
<evidence type="ECO:0000259" key="8">
    <source>
        <dbReference type="PROSITE" id="PS50850"/>
    </source>
</evidence>
<keyword evidence="4 7" id="KW-0812">Transmembrane</keyword>
<sequence length="470" mass="48418">MKTWREMRGFPVAVQLLLVNQLGVNTGFYLLIPYLATHLGENLGMSAGVVGIVLGVRNLSQQGLFIIGGSASDRLGARGVIIAGCALRTVGFGLFALGDGLPVLLAASVLSGLAGALFNPAVRAYLAQEAGERKAEVFALFNVFATTGALIGPLLGSALLLVDFRTSALTAAGIFAVLTVAQALVLPARKVEPSGTGVLGDWREVLGNRAFLAFALAMVGMFTLENQLYLLLPDGAREATGWEGAAGIVFLVGTVANLALQLRITRRLKSRGNRARWIALGLAVMGLAFLPPALVAGGSPGRLDAGPVLLGALLLYLGVMVASPFVMELIPRFGRPELTGTYFGIFYVVSGIAAAVGNTVVGWAMDAGKSGGHAWLPWVCCAVFGLASAAGVAWLHRRGALPGDPVPAAPAQAAEMDAGKSGGHAWLPWVCCAVFGLASAAGVAWLHRRGALPGDPVPAAPAQAAERSTA</sequence>
<reference evidence="9" key="1">
    <citation type="submission" date="2024-07" db="EMBL/GenBank/DDBJ databases">
        <authorList>
            <person name="Yu S.T."/>
        </authorList>
    </citation>
    <scope>NUCLEOTIDE SEQUENCE</scope>
    <source>
        <strain evidence="9">R28</strain>
    </source>
</reference>
<feature type="transmembrane region" description="Helical" evidence="7">
    <location>
        <begin position="12"/>
        <end position="36"/>
    </location>
</feature>
<feature type="transmembrane region" description="Helical" evidence="7">
    <location>
        <begin position="277"/>
        <end position="296"/>
    </location>
</feature>
<organism evidence="9">
    <name type="scientific">Streptomyces sp. R28</name>
    <dbReference type="NCBI Taxonomy" id="3238628"/>
    <lineage>
        <taxon>Bacteria</taxon>
        <taxon>Bacillati</taxon>
        <taxon>Actinomycetota</taxon>
        <taxon>Actinomycetes</taxon>
        <taxon>Kitasatosporales</taxon>
        <taxon>Streptomycetaceae</taxon>
        <taxon>Streptomyces</taxon>
    </lineage>
</organism>
<evidence type="ECO:0000256" key="3">
    <source>
        <dbReference type="ARBA" id="ARBA00022475"/>
    </source>
</evidence>
<feature type="transmembrane region" description="Helical" evidence="7">
    <location>
        <begin position="168"/>
        <end position="186"/>
    </location>
</feature>
<dbReference type="EMBL" id="CP163439">
    <property type="protein sequence ID" value="XDQ38485.1"/>
    <property type="molecule type" value="Genomic_DNA"/>
</dbReference>
<dbReference type="InterPro" id="IPR050171">
    <property type="entry name" value="MFS_Transporters"/>
</dbReference>
<dbReference type="PANTHER" id="PTHR23517">
    <property type="entry name" value="RESISTANCE PROTEIN MDTM, PUTATIVE-RELATED-RELATED"/>
    <property type="match status" value="1"/>
</dbReference>
<dbReference type="PROSITE" id="PS50850">
    <property type="entry name" value="MFS"/>
    <property type="match status" value="1"/>
</dbReference>
<feature type="transmembrane region" description="Helical" evidence="7">
    <location>
        <begin position="206"/>
        <end position="224"/>
    </location>
</feature>
<keyword evidence="5 7" id="KW-1133">Transmembrane helix</keyword>
<feature type="transmembrane region" description="Helical" evidence="7">
    <location>
        <begin position="244"/>
        <end position="265"/>
    </location>
</feature>
<feature type="transmembrane region" description="Helical" evidence="7">
    <location>
        <begin position="375"/>
        <end position="395"/>
    </location>
</feature>
<evidence type="ECO:0000313" key="9">
    <source>
        <dbReference type="EMBL" id="XDQ38485.1"/>
    </source>
</evidence>
<dbReference type="InterPro" id="IPR036259">
    <property type="entry name" value="MFS_trans_sf"/>
</dbReference>
<gene>
    <name evidence="9" type="ORF">AB5J49_36865</name>
</gene>
<feature type="transmembrane region" description="Helical" evidence="7">
    <location>
        <begin position="138"/>
        <end position="162"/>
    </location>
</feature>
<evidence type="ECO:0000256" key="1">
    <source>
        <dbReference type="ARBA" id="ARBA00004651"/>
    </source>
</evidence>
<feature type="transmembrane region" description="Helical" evidence="7">
    <location>
        <begin position="42"/>
        <end position="59"/>
    </location>
</feature>